<dbReference type="Gene3D" id="1.10.246.130">
    <property type="match status" value="1"/>
</dbReference>
<feature type="region of interest" description="Disordered" evidence="1">
    <location>
        <begin position="1"/>
        <end position="30"/>
    </location>
</feature>
<proteinExistence type="predicted"/>
<dbReference type="Gene3D" id="3.60.20.40">
    <property type="match status" value="1"/>
</dbReference>
<evidence type="ECO:0000313" key="3">
    <source>
        <dbReference type="Proteomes" id="UP000406256"/>
    </source>
</evidence>
<name>A0A5E4XVH7_9BURK</name>
<sequence>MTVRAEAGGAGGSVKGMASGAEQTSASGRAGLVTSPHRLASAAGRDVLRQGGNAIEAAIAIAAMLCVTMPHFTGLGGDGFWLIANGASGDTAPLAISGIGQAAQHLPPGLSGGDVIPMRGPASALTSAATVAAWEAAYRVSREQWGGTLSWASLLAPAIAAAADGFATSRSQDFWYTYRAAEMVDASTWHGFARTFLPDGRAPDAGERFRQPALASTLRRLADGGPREFYEGDVAARMARGLQSAGSPLTRDDLAATRVHVSHALTMPYADGLLATLPPPTQGVTTLQIMGILARKGFGDCAHGSATYYHRLVEAVKQAFIDRDRYVADPEFADVPVETMLSDAHLRAAASRIDDRIALEWPHRFREGDTVYFAATDAAGRAVSVLQTIYFDWGSGVMAGDTGVLWHNRGAAFRPADSGHPNALMPGKRPFHTLNPGMYLKGGRARLLYGTQGADGQPQTLSALLTRLIDYGMTPQAALSHPRFLLGRTFSDSRDNLKLESDAGEAVFAALAERGHAVAPLPKHSPLAGQAGVIAIAEDGLATGAHDPRSDGAAMAA</sequence>
<reference evidence="2 3" key="1">
    <citation type="submission" date="2019-08" db="EMBL/GenBank/DDBJ databases">
        <authorList>
            <person name="Peeters C."/>
        </authorList>
    </citation>
    <scope>NUCLEOTIDE SEQUENCE [LARGE SCALE GENOMIC DNA]</scope>
    <source>
        <strain evidence="2 3">LMG 31108</strain>
    </source>
</reference>
<protein>
    <submittedName>
        <fullName evidence="2">Gamma-glutamyltransferase</fullName>
    </submittedName>
</protein>
<dbReference type="GO" id="GO:0016740">
    <property type="term" value="F:transferase activity"/>
    <property type="evidence" value="ECO:0007669"/>
    <property type="project" value="UniProtKB-KW"/>
</dbReference>
<dbReference type="AlphaFoldDB" id="A0A5E4XVH7"/>
<organism evidence="2 3">
    <name type="scientific">Pandoraea anhela</name>
    <dbReference type="NCBI Taxonomy" id="2508295"/>
    <lineage>
        <taxon>Bacteria</taxon>
        <taxon>Pseudomonadati</taxon>
        <taxon>Pseudomonadota</taxon>
        <taxon>Betaproteobacteria</taxon>
        <taxon>Burkholderiales</taxon>
        <taxon>Burkholderiaceae</taxon>
        <taxon>Pandoraea</taxon>
    </lineage>
</organism>
<dbReference type="PRINTS" id="PR01210">
    <property type="entry name" value="GGTRANSPTASE"/>
</dbReference>
<dbReference type="InterPro" id="IPR043138">
    <property type="entry name" value="GGT_lsub"/>
</dbReference>
<dbReference type="Pfam" id="PF01019">
    <property type="entry name" value="G_glu_transpept"/>
    <property type="match status" value="1"/>
</dbReference>
<dbReference type="OrthoDB" id="5297205at2"/>
<dbReference type="RefSeq" id="WP_150670626.1">
    <property type="nucleotide sequence ID" value="NZ_CABPSB010000018.1"/>
</dbReference>
<gene>
    <name evidence="2" type="ORF">PAN31108_04121</name>
</gene>
<keyword evidence="3" id="KW-1185">Reference proteome</keyword>
<dbReference type="PANTHER" id="PTHR43881:SF5">
    <property type="entry name" value="GAMMA-GLUTAMYLTRANSPEPTIDASE"/>
    <property type="match status" value="1"/>
</dbReference>
<dbReference type="InterPro" id="IPR029055">
    <property type="entry name" value="Ntn_hydrolases_N"/>
</dbReference>
<accession>A0A5E4XVH7</accession>
<evidence type="ECO:0000256" key="1">
    <source>
        <dbReference type="SAM" id="MobiDB-lite"/>
    </source>
</evidence>
<dbReference type="PANTHER" id="PTHR43881">
    <property type="entry name" value="GAMMA-GLUTAMYLTRANSPEPTIDASE (AFU_ORTHOLOGUE AFUA_4G13580)"/>
    <property type="match status" value="1"/>
</dbReference>
<dbReference type="InterPro" id="IPR043137">
    <property type="entry name" value="GGT_ssub_C"/>
</dbReference>
<dbReference type="InterPro" id="IPR052896">
    <property type="entry name" value="GGT-like_enzyme"/>
</dbReference>
<dbReference type="EMBL" id="CABPSB010000018">
    <property type="protein sequence ID" value="VVE40409.1"/>
    <property type="molecule type" value="Genomic_DNA"/>
</dbReference>
<evidence type="ECO:0000313" key="2">
    <source>
        <dbReference type="EMBL" id="VVE40409.1"/>
    </source>
</evidence>
<dbReference type="SUPFAM" id="SSF56235">
    <property type="entry name" value="N-terminal nucleophile aminohydrolases (Ntn hydrolases)"/>
    <property type="match status" value="1"/>
</dbReference>
<keyword evidence="2" id="KW-0808">Transferase</keyword>
<dbReference type="Proteomes" id="UP000406256">
    <property type="component" value="Unassembled WGS sequence"/>
</dbReference>